<evidence type="ECO:0000313" key="2">
    <source>
        <dbReference type="Proteomes" id="UP000012128"/>
    </source>
</evidence>
<accession>M6G6B9</accession>
<evidence type="ECO:0000313" key="1">
    <source>
        <dbReference type="EMBL" id="EMM80513.1"/>
    </source>
</evidence>
<dbReference type="Proteomes" id="UP000012128">
    <property type="component" value="Unassembled WGS sequence"/>
</dbReference>
<proteinExistence type="predicted"/>
<comment type="caution">
    <text evidence="1">The sequence shown here is derived from an EMBL/GenBank/DDBJ whole genome shotgun (WGS) entry which is preliminary data.</text>
</comment>
<dbReference type="AlphaFoldDB" id="M6G6B9"/>
<protein>
    <submittedName>
        <fullName evidence="1">Uncharacterized protein</fullName>
    </submittedName>
</protein>
<organism evidence="1 2">
    <name type="scientific">Leptospira interrogans str. 2006001854</name>
    <dbReference type="NCBI Taxonomy" id="1001590"/>
    <lineage>
        <taxon>Bacteria</taxon>
        <taxon>Pseudomonadati</taxon>
        <taxon>Spirochaetota</taxon>
        <taxon>Spirochaetia</taxon>
        <taxon>Leptospirales</taxon>
        <taxon>Leptospiraceae</taxon>
        <taxon>Leptospira</taxon>
    </lineage>
</organism>
<sequence length="450" mass="51373">MTIPYSVKRSNLNEFIFWSNSENWPKRSIEDVENTWNYWKNLGALSLGLFLTERKSRNREYIIDCYAPRVKSVNEIGVLDTELVKDIVKDKRFLNFLSGSIPVDDEMFIIPARRNKAWYGELIIELFEEEVVKSMVSKDEISKKWKSLQNARQFLMEMAPIYEKHPSLKAATLSQTVQAIEQIQRDIDELSGYSLQQQESHSIVVKVPTPPEMKGKLSAPIFSRLVSKFQSIIDSMDDGVVSGNLNFYVVGIVPSSAVLLADFETSKDHDSKEFGKLLEERLRSSLSQVDLIKSESSEDVPEKATSFTTSLNVDNAAAYRIVSAIQDLTPTPGDNVDFIEITMPFQNLQLRFDSNDRKKLSKVKSYLSKYKQNSEGATKIVRGELGAAFEWKASKIHKFTIKPDGEKRITVNYEANSKDDEHVNNSMTSTVKVRVKYEKGKWFLKDWLAG</sequence>
<dbReference type="EMBL" id="AFLW02000192">
    <property type="protein sequence ID" value="EMM80513.1"/>
    <property type="molecule type" value="Genomic_DNA"/>
</dbReference>
<reference evidence="1 2" key="1">
    <citation type="submission" date="2013-01" db="EMBL/GenBank/DDBJ databases">
        <authorList>
            <person name="Harkins D.M."/>
            <person name="Durkin A.S."/>
            <person name="Brinkac L.M."/>
            <person name="Haft D.H."/>
            <person name="Selengut J.D."/>
            <person name="Sanka R."/>
            <person name="DePew J."/>
            <person name="Purushe J."/>
            <person name="Hospenthal D.R."/>
            <person name="Murray C.K."/>
            <person name="Pimentel G."/>
            <person name="Wasfy M."/>
            <person name="Parker T."/>
            <person name="Miller R.S."/>
            <person name="Vinetz J.M."/>
            <person name="Sutton G.G."/>
            <person name="Nierman W.C."/>
            <person name="Fouts D.E."/>
        </authorList>
    </citation>
    <scope>NUCLEOTIDE SEQUENCE [LARGE SCALE GENOMIC DNA]</scope>
    <source>
        <strain evidence="1 2">2006001854</strain>
    </source>
</reference>
<name>M6G6B9_LEPIR</name>
<gene>
    <name evidence="1" type="ORF">LEP1GSC037_2128</name>
</gene>